<feature type="domain" description="Bacterial virulence protein VirB8" evidence="6">
    <location>
        <begin position="8"/>
        <end position="221"/>
    </location>
</feature>
<comment type="caution">
    <text evidence="7">The sequence shown here is derived from an EMBL/GenBank/DDBJ whole genome shotgun (WGS) entry which is preliminary data.</text>
</comment>
<evidence type="ECO:0000256" key="5">
    <source>
        <dbReference type="SAM" id="Phobius"/>
    </source>
</evidence>
<dbReference type="RefSeq" id="WP_176535379.1">
    <property type="nucleotide sequence ID" value="NZ_CP088024.1"/>
</dbReference>
<dbReference type="SUPFAM" id="SSF54427">
    <property type="entry name" value="NTF2-like"/>
    <property type="match status" value="1"/>
</dbReference>
<dbReference type="CDD" id="cd16424">
    <property type="entry name" value="VirB8"/>
    <property type="match status" value="1"/>
</dbReference>
<evidence type="ECO:0000256" key="1">
    <source>
        <dbReference type="ARBA" id="ARBA00022692"/>
    </source>
</evidence>
<feature type="transmembrane region" description="Helical" evidence="5">
    <location>
        <begin position="25"/>
        <end position="47"/>
    </location>
</feature>
<dbReference type="InterPro" id="IPR007430">
    <property type="entry name" value="VirB8"/>
</dbReference>
<protein>
    <submittedName>
        <fullName evidence="7">Type IV secretion system protein</fullName>
    </submittedName>
</protein>
<evidence type="ECO:0000256" key="2">
    <source>
        <dbReference type="ARBA" id="ARBA00022989"/>
    </source>
</evidence>
<dbReference type="Gene3D" id="3.10.450.230">
    <property type="entry name" value="VirB8 protein"/>
    <property type="match status" value="1"/>
</dbReference>
<evidence type="ECO:0000313" key="7">
    <source>
        <dbReference type="EMBL" id="NVL11986.1"/>
    </source>
</evidence>
<evidence type="ECO:0000259" key="6">
    <source>
        <dbReference type="Pfam" id="PF04335"/>
    </source>
</evidence>
<organism evidence="7">
    <name type="scientific">Bradyrhizobium quebecense</name>
    <dbReference type="NCBI Taxonomy" id="2748629"/>
    <lineage>
        <taxon>Bacteria</taxon>
        <taxon>Pseudomonadati</taxon>
        <taxon>Pseudomonadota</taxon>
        <taxon>Alphaproteobacteria</taxon>
        <taxon>Hyphomicrobiales</taxon>
        <taxon>Nitrobacteraceae</taxon>
        <taxon>Bradyrhizobium</taxon>
    </lineage>
</organism>
<gene>
    <name evidence="7" type="ORF">HU230_41370</name>
</gene>
<evidence type="ECO:0000256" key="4">
    <source>
        <dbReference type="ARBA" id="ARBA00037847"/>
    </source>
</evidence>
<dbReference type="InterPro" id="IPR032710">
    <property type="entry name" value="NTF2-like_dom_sf"/>
</dbReference>
<evidence type="ECO:0000256" key="3">
    <source>
        <dbReference type="ARBA" id="ARBA00023136"/>
    </source>
</evidence>
<accession>A0A974AHQ9</accession>
<keyword evidence="3 5" id="KW-0472">Membrane</keyword>
<proteinExistence type="predicted"/>
<keyword evidence="1 5" id="KW-0812">Transmembrane</keyword>
<name>A0A974AHQ9_9BRAD</name>
<dbReference type="GO" id="GO:0012505">
    <property type="term" value="C:endomembrane system"/>
    <property type="evidence" value="ECO:0007669"/>
    <property type="project" value="UniProtKB-SubCell"/>
</dbReference>
<comment type="subcellular location">
    <subcellularLocation>
        <location evidence="4">Endomembrane system</location>
        <topology evidence="4">Single-pass membrane protein</topology>
    </subcellularLocation>
</comment>
<keyword evidence="2 5" id="KW-1133">Transmembrane helix</keyword>
<reference evidence="7" key="1">
    <citation type="submission" date="2020-06" db="EMBL/GenBank/DDBJ databases">
        <title>Whole Genome Sequence of Bradyrhizobium sp. Strain 66S1MB.</title>
        <authorList>
            <person name="Bromfield E."/>
            <person name="Cloutier S."/>
        </authorList>
    </citation>
    <scope>NUCLEOTIDE SEQUENCE</scope>
    <source>
        <strain evidence="7">66S1MB</strain>
    </source>
</reference>
<dbReference type="EMBL" id="JABWSX010000002">
    <property type="protein sequence ID" value="NVL11986.1"/>
    <property type="molecule type" value="Genomic_DNA"/>
</dbReference>
<dbReference type="AlphaFoldDB" id="A0A974AHQ9"/>
<dbReference type="GO" id="GO:0016020">
    <property type="term" value="C:membrane"/>
    <property type="evidence" value="ECO:0007669"/>
    <property type="project" value="InterPro"/>
</dbReference>
<dbReference type="Pfam" id="PF04335">
    <property type="entry name" value="VirB8"/>
    <property type="match status" value="1"/>
</dbReference>
<sequence length="224" mass="24961">MSKQSTQHSFEDEIFFSLCVQRNNWAKVAVGSIAASLLALGGLIAVLPIKETKPYVVLVDKTTGEAEKLVQVQPATLQQQEAVLQAELVSYVVDRETYDTADNKTRIPDVMTRSSGNAQQTLAETWRSGSAQYPPIVYGDDVRVRVVVKSISLMPSDQRNTVDLARVRIVKYREQKGHEAVQRSFVVTIGYQFRPQIDVALEAVWKNPLGFVVSSYRIDAETAD</sequence>